<dbReference type="GO" id="GO:0000976">
    <property type="term" value="F:transcription cis-regulatory region binding"/>
    <property type="evidence" value="ECO:0007669"/>
    <property type="project" value="TreeGrafter"/>
</dbReference>
<dbReference type="EMBL" id="JACCBN010000001">
    <property type="protein sequence ID" value="NYD36325.1"/>
    <property type="molecule type" value="Genomic_DNA"/>
</dbReference>
<dbReference type="InterPro" id="IPR009057">
    <property type="entry name" value="Homeodomain-like_sf"/>
</dbReference>
<dbReference type="GO" id="GO:0003700">
    <property type="term" value="F:DNA-binding transcription factor activity"/>
    <property type="evidence" value="ECO:0007669"/>
    <property type="project" value="TreeGrafter"/>
</dbReference>
<dbReference type="PANTHER" id="PTHR30055:SF234">
    <property type="entry name" value="HTH-TYPE TRANSCRIPTIONAL REGULATOR BETI"/>
    <property type="match status" value="1"/>
</dbReference>
<keyword evidence="1" id="KW-0805">Transcription regulation</keyword>
<dbReference type="PANTHER" id="PTHR30055">
    <property type="entry name" value="HTH-TYPE TRANSCRIPTIONAL REGULATOR RUTR"/>
    <property type="match status" value="1"/>
</dbReference>
<dbReference type="InterPro" id="IPR050109">
    <property type="entry name" value="HTH-type_TetR-like_transc_reg"/>
</dbReference>
<keyword evidence="7" id="KW-1185">Reference proteome</keyword>
<dbReference type="Proteomes" id="UP000535890">
    <property type="component" value="Unassembled WGS sequence"/>
</dbReference>
<dbReference type="InterPro" id="IPR001647">
    <property type="entry name" value="HTH_TetR"/>
</dbReference>
<feature type="domain" description="HTH tetR-type" evidence="5">
    <location>
        <begin position="10"/>
        <end position="70"/>
    </location>
</feature>
<evidence type="ECO:0000256" key="2">
    <source>
        <dbReference type="ARBA" id="ARBA00023125"/>
    </source>
</evidence>
<feature type="DNA-binding region" description="H-T-H motif" evidence="4">
    <location>
        <begin position="33"/>
        <end position="52"/>
    </location>
</feature>
<dbReference type="Gene3D" id="1.10.357.10">
    <property type="entry name" value="Tetracycline Repressor, domain 2"/>
    <property type="match status" value="1"/>
</dbReference>
<protein>
    <submittedName>
        <fullName evidence="6">AcrR family transcriptional regulator</fullName>
    </submittedName>
</protein>
<evidence type="ECO:0000313" key="6">
    <source>
        <dbReference type="EMBL" id="NYD36325.1"/>
    </source>
</evidence>
<dbReference type="PROSITE" id="PS50977">
    <property type="entry name" value="HTH_TETR_2"/>
    <property type="match status" value="1"/>
</dbReference>
<organism evidence="6 7">
    <name type="scientific">Actinomycetospora corticicola</name>
    <dbReference type="NCBI Taxonomy" id="663602"/>
    <lineage>
        <taxon>Bacteria</taxon>
        <taxon>Bacillati</taxon>
        <taxon>Actinomycetota</taxon>
        <taxon>Actinomycetes</taxon>
        <taxon>Pseudonocardiales</taxon>
        <taxon>Pseudonocardiaceae</taxon>
        <taxon>Actinomycetospora</taxon>
    </lineage>
</organism>
<gene>
    <name evidence="6" type="ORF">BJ983_002427</name>
</gene>
<name>A0A7Y9J5N1_9PSEU</name>
<evidence type="ECO:0000256" key="1">
    <source>
        <dbReference type="ARBA" id="ARBA00023015"/>
    </source>
</evidence>
<dbReference type="SUPFAM" id="SSF46689">
    <property type="entry name" value="Homeodomain-like"/>
    <property type="match status" value="1"/>
</dbReference>
<accession>A0A7Y9J5N1</accession>
<reference evidence="6 7" key="1">
    <citation type="submission" date="2020-07" db="EMBL/GenBank/DDBJ databases">
        <title>Sequencing the genomes of 1000 actinobacteria strains.</title>
        <authorList>
            <person name="Klenk H.-P."/>
        </authorList>
    </citation>
    <scope>NUCLEOTIDE SEQUENCE [LARGE SCALE GENOMIC DNA]</scope>
    <source>
        <strain evidence="6 7">DSM 45772</strain>
    </source>
</reference>
<comment type="caution">
    <text evidence="6">The sequence shown here is derived from an EMBL/GenBank/DDBJ whole genome shotgun (WGS) entry which is preliminary data.</text>
</comment>
<evidence type="ECO:0000256" key="3">
    <source>
        <dbReference type="ARBA" id="ARBA00023163"/>
    </source>
</evidence>
<dbReference type="Pfam" id="PF18556">
    <property type="entry name" value="TetR_C_35"/>
    <property type="match status" value="1"/>
</dbReference>
<sequence>MPRPRDSARQLLRDAVLDIAAEEVIAHGWDGLQVRTVATRAGVSRQTVYNAFGDKHGVAEALVHRLLDRFLAGIDAAIAARESLHDQWEAAVLHTLETAASDPLLTAVLVGTSSDEFLPLLTSDGGPVIIRARDRLVATLGGHHPDLDPRVLSPVAETVTRLTVSHVVLPLHPPQRVAAHVAELATAASALAYR</sequence>
<dbReference type="Pfam" id="PF00440">
    <property type="entry name" value="TetR_N"/>
    <property type="match status" value="1"/>
</dbReference>
<keyword evidence="2 4" id="KW-0238">DNA-binding</keyword>
<keyword evidence="3" id="KW-0804">Transcription</keyword>
<evidence type="ECO:0000313" key="7">
    <source>
        <dbReference type="Proteomes" id="UP000535890"/>
    </source>
</evidence>
<dbReference type="AlphaFoldDB" id="A0A7Y9J5N1"/>
<dbReference type="RefSeq" id="WP_179794018.1">
    <property type="nucleotide sequence ID" value="NZ_BAABHP010000028.1"/>
</dbReference>
<evidence type="ECO:0000256" key="4">
    <source>
        <dbReference type="PROSITE-ProRule" id="PRU00335"/>
    </source>
</evidence>
<evidence type="ECO:0000259" key="5">
    <source>
        <dbReference type="PROSITE" id="PS50977"/>
    </source>
</evidence>
<dbReference type="InterPro" id="IPR040611">
    <property type="entry name" value="AlkX_C"/>
</dbReference>
<proteinExistence type="predicted"/>